<reference evidence="2" key="1">
    <citation type="journal article" date="2014" name="Int. J. Syst. Evol. Microbiol.">
        <title>Complete genome sequence of Corynebacterium casei LMG S-19264T (=DSM 44701T), isolated from a smear-ripened cheese.</title>
        <authorList>
            <consortium name="US DOE Joint Genome Institute (JGI-PGF)"/>
            <person name="Walter F."/>
            <person name="Albersmeier A."/>
            <person name="Kalinowski J."/>
            <person name="Ruckert C."/>
        </authorList>
    </citation>
    <scope>NUCLEOTIDE SEQUENCE</scope>
    <source>
        <strain evidence="2">KCTC 12344</strain>
    </source>
</reference>
<dbReference type="AlphaFoldDB" id="A0A4P7BMP5"/>
<keyword evidence="1" id="KW-0732">Signal</keyword>
<proteinExistence type="predicted"/>
<dbReference type="OrthoDB" id="8536886at2"/>
<protein>
    <submittedName>
        <fullName evidence="3">DUF2946 domain-containing protein</fullName>
    </submittedName>
</protein>
<dbReference type="EMBL" id="CP038026">
    <property type="protein sequence ID" value="QBQ39025.1"/>
    <property type="molecule type" value="Genomic_DNA"/>
</dbReference>
<dbReference type="EMBL" id="BMWW01000003">
    <property type="protein sequence ID" value="GGY86609.1"/>
    <property type="molecule type" value="Genomic_DNA"/>
</dbReference>
<organism evidence="2 5">
    <name type="scientific">Pseudoduganella plicata</name>
    <dbReference type="NCBI Taxonomy" id="321984"/>
    <lineage>
        <taxon>Bacteria</taxon>
        <taxon>Pseudomonadati</taxon>
        <taxon>Pseudomonadota</taxon>
        <taxon>Betaproteobacteria</taxon>
        <taxon>Burkholderiales</taxon>
        <taxon>Oxalobacteraceae</taxon>
        <taxon>Telluria group</taxon>
        <taxon>Pseudoduganella</taxon>
    </lineage>
</organism>
<reference evidence="3 4" key="2">
    <citation type="submission" date="2019-03" db="EMBL/GenBank/DDBJ databases">
        <title>Draft Genome Sequences of Six Type Strains of the Genus Massilia.</title>
        <authorList>
            <person name="Miess H."/>
            <person name="Frediansyhah A."/>
            <person name="Gross H."/>
        </authorList>
    </citation>
    <scope>NUCLEOTIDE SEQUENCE [LARGE SCALE GENOMIC DNA]</scope>
    <source>
        <strain evidence="3 4">DSM 17505</strain>
    </source>
</reference>
<evidence type="ECO:0000313" key="4">
    <source>
        <dbReference type="Proteomes" id="UP000294359"/>
    </source>
</evidence>
<feature type="signal peptide" evidence="1">
    <location>
        <begin position="1"/>
        <end position="27"/>
    </location>
</feature>
<dbReference type="Proteomes" id="UP000619512">
    <property type="component" value="Unassembled WGS sequence"/>
</dbReference>
<dbReference type="Proteomes" id="UP000294359">
    <property type="component" value="Chromosome"/>
</dbReference>
<evidence type="ECO:0000313" key="3">
    <source>
        <dbReference type="EMBL" id="QBQ39025.1"/>
    </source>
</evidence>
<keyword evidence="4" id="KW-1185">Reference proteome</keyword>
<name>A0A4P7BMP5_9BURK</name>
<reference evidence="2" key="3">
    <citation type="submission" date="2022-12" db="EMBL/GenBank/DDBJ databases">
        <authorList>
            <person name="Sun Q."/>
            <person name="Kim S."/>
        </authorList>
    </citation>
    <scope>NUCLEOTIDE SEQUENCE</scope>
    <source>
        <strain evidence="2">KCTC 12344</strain>
    </source>
</reference>
<evidence type="ECO:0000256" key="1">
    <source>
        <dbReference type="SAM" id="SignalP"/>
    </source>
</evidence>
<evidence type="ECO:0000313" key="2">
    <source>
        <dbReference type="EMBL" id="GGY86609.1"/>
    </source>
</evidence>
<evidence type="ECO:0000313" key="5">
    <source>
        <dbReference type="Proteomes" id="UP000619512"/>
    </source>
</evidence>
<dbReference type="Pfam" id="PF11162">
    <property type="entry name" value="DUF2946"/>
    <property type="match status" value="1"/>
</dbReference>
<dbReference type="InterPro" id="IPR021333">
    <property type="entry name" value="DUF2946"/>
</dbReference>
<dbReference type="RefSeq" id="WP_134387719.1">
    <property type="nucleotide sequence ID" value="NZ_BMWW01000003.1"/>
</dbReference>
<accession>A0A4P7BMP5</accession>
<sequence>MTTSRRRLLLQVWIACCAILLNALAPAVSHALALADGRHAGPGWEICLNDGTRLSGRGTLDEATFRALTDRSRPAPQPADAAPPMTDCGYCLAHAGSLGLPPPALAPLPFAVMATARPFLFYHAPRPLQTWVAAHPRGPPVDA</sequence>
<gene>
    <name evidence="3" type="ORF">E1742_24930</name>
    <name evidence="2" type="ORF">GCM10007388_19850</name>
</gene>
<feature type="chain" id="PRO_5044606984" evidence="1">
    <location>
        <begin position="28"/>
        <end position="143"/>
    </location>
</feature>